<name>A0A930PLH4_9MICC</name>
<accession>A0A930PLH4</accession>
<evidence type="ECO:0000313" key="2">
    <source>
        <dbReference type="Proteomes" id="UP000770330"/>
    </source>
</evidence>
<sequence length="81" mass="8682">MRTSDDALTRSLDDLSAMTAGEDALIAHIIGLLDQPFSESSQRAAADFLVSKELKQVNAAAQRVMHGADETESEGEEVSEC</sequence>
<dbReference type="EMBL" id="JABZXO010000032">
    <property type="protein sequence ID" value="MBF1658052.1"/>
    <property type="molecule type" value="Genomic_DNA"/>
</dbReference>
<dbReference type="AlphaFoldDB" id="A0A930PLH4"/>
<proteinExistence type="predicted"/>
<reference evidence="1" key="1">
    <citation type="submission" date="2020-04" db="EMBL/GenBank/DDBJ databases">
        <title>Deep metagenomics examines the oral microbiome during advanced dental caries in children, revealing novel taxa and co-occurrences with host molecules.</title>
        <authorList>
            <person name="Baker J.L."/>
            <person name="Morton J.T."/>
            <person name="Dinis M."/>
            <person name="Alvarez R."/>
            <person name="Tran N.C."/>
            <person name="Knight R."/>
            <person name="Edlund A."/>
        </authorList>
    </citation>
    <scope>NUCLEOTIDE SEQUENCE</scope>
    <source>
        <strain evidence="1">JCVI_39_bin.18</strain>
    </source>
</reference>
<comment type="caution">
    <text evidence="1">The sequence shown here is derived from an EMBL/GenBank/DDBJ whole genome shotgun (WGS) entry which is preliminary data.</text>
</comment>
<organism evidence="1 2">
    <name type="scientific">Rothia mucilaginosa</name>
    <dbReference type="NCBI Taxonomy" id="43675"/>
    <lineage>
        <taxon>Bacteria</taxon>
        <taxon>Bacillati</taxon>
        <taxon>Actinomycetota</taxon>
        <taxon>Actinomycetes</taxon>
        <taxon>Micrococcales</taxon>
        <taxon>Micrococcaceae</taxon>
        <taxon>Rothia</taxon>
    </lineage>
</organism>
<dbReference type="Proteomes" id="UP000770330">
    <property type="component" value="Unassembled WGS sequence"/>
</dbReference>
<dbReference type="RefSeq" id="WP_303945662.1">
    <property type="nucleotide sequence ID" value="NZ_JABZXO010000032.1"/>
</dbReference>
<gene>
    <name evidence="1" type="ORF">HXO61_09030</name>
</gene>
<evidence type="ECO:0000313" key="1">
    <source>
        <dbReference type="EMBL" id="MBF1658052.1"/>
    </source>
</evidence>
<protein>
    <submittedName>
        <fullName evidence="1">Uncharacterized protein</fullName>
    </submittedName>
</protein>